<name>A0ABN8YNW4_RANTA</name>
<accession>A0ABN8YNW4</accession>
<dbReference type="Proteomes" id="UP001176941">
    <property type="component" value="Chromosome 21"/>
</dbReference>
<gene>
    <name evidence="2" type="ORF">MRATA1EN1_LOCUS12224</name>
</gene>
<organism evidence="2 3">
    <name type="scientific">Rangifer tarandus platyrhynchus</name>
    <name type="common">Svalbard reindeer</name>
    <dbReference type="NCBI Taxonomy" id="3082113"/>
    <lineage>
        <taxon>Eukaryota</taxon>
        <taxon>Metazoa</taxon>
        <taxon>Chordata</taxon>
        <taxon>Craniata</taxon>
        <taxon>Vertebrata</taxon>
        <taxon>Euteleostomi</taxon>
        <taxon>Mammalia</taxon>
        <taxon>Eutheria</taxon>
        <taxon>Laurasiatheria</taxon>
        <taxon>Artiodactyla</taxon>
        <taxon>Ruminantia</taxon>
        <taxon>Pecora</taxon>
        <taxon>Cervidae</taxon>
        <taxon>Odocoileinae</taxon>
        <taxon>Rangifer</taxon>
    </lineage>
</organism>
<proteinExistence type="predicted"/>
<reference evidence="2" key="1">
    <citation type="submission" date="2023-04" db="EMBL/GenBank/DDBJ databases">
        <authorList>
            <consortium name="ELIXIR-Norway"/>
        </authorList>
    </citation>
    <scope>NUCLEOTIDE SEQUENCE [LARGE SCALE GENOMIC DNA]</scope>
</reference>
<protein>
    <submittedName>
        <fullName evidence="2">Uncharacterized protein</fullName>
    </submittedName>
</protein>
<sequence length="118" mass="12587">MADHKSVSAQLTLGNFPTPLSNQTPLPGPPLPWETHHGRWGGPSGSRHRLVRQPHSAQAGAKRREHEAGRGGGATNWMKSGPKVPRIEVAARIVEAEAPFVHLSPACRPHPGPKVEGG</sequence>
<feature type="region of interest" description="Disordered" evidence="1">
    <location>
        <begin position="1"/>
        <end position="81"/>
    </location>
</feature>
<evidence type="ECO:0000256" key="1">
    <source>
        <dbReference type="SAM" id="MobiDB-lite"/>
    </source>
</evidence>
<evidence type="ECO:0000313" key="2">
    <source>
        <dbReference type="EMBL" id="CAI9163262.1"/>
    </source>
</evidence>
<keyword evidence="3" id="KW-1185">Reference proteome</keyword>
<evidence type="ECO:0000313" key="3">
    <source>
        <dbReference type="Proteomes" id="UP001176941"/>
    </source>
</evidence>
<feature type="compositionally biased region" description="Polar residues" evidence="1">
    <location>
        <begin position="7"/>
        <end position="25"/>
    </location>
</feature>
<dbReference type="EMBL" id="OX459957">
    <property type="protein sequence ID" value="CAI9163262.1"/>
    <property type="molecule type" value="Genomic_DNA"/>
</dbReference>